<feature type="transmembrane region" description="Helical" evidence="8">
    <location>
        <begin position="139"/>
        <end position="159"/>
    </location>
</feature>
<keyword evidence="4" id="KW-0309">Germination</keyword>
<evidence type="ECO:0000256" key="8">
    <source>
        <dbReference type="SAM" id="Phobius"/>
    </source>
</evidence>
<dbReference type="PANTHER" id="PTHR34975">
    <property type="entry name" value="SPORE GERMINATION PROTEIN A2"/>
    <property type="match status" value="1"/>
</dbReference>
<keyword evidence="6 8" id="KW-1133">Transmembrane helix</keyword>
<feature type="transmembrane region" description="Helical" evidence="8">
    <location>
        <begin position="7"/>
        <end position="23"/>
    </location>
</feature>
<evidence type="ECO:0000256" key="3">
    <source>
        <dbReference type="ARBA" id="ARBA00022448"/>
    </source>
</evidence>
<comment type="similarity">
    <text evidence="2">Belongs to the amino acid-polyamine-organocation (APC) superfamily. Spore germination protein (SGP) (TC 2.A.3.9) family.</text>
</comment>
<feature type="transmembrane region" description="Helical" evidence="8">
    <location>
        <begin position="75"/>
        <end position="99"/>
    </location>
</feature>
<sequence length="361" mass="41145">MDKSLQVITMYLLTHIGLIFFMYPTDIIESVPVGHWSAILLGFACHVIVIGVYTKGLSYAAPKNVIDMFLVMGKVFTVILLLPVTVYFVMILVITVRAYSEIITLIFLANMQMWAIMALLLAVAVLICALGIETLFRTGVLVAVLFLPILLLIFCLSFQNVDWYYAFPLMDEQAASLSYIVSRPYLLSMFAFTGGFMFLGFIPPSIPYKRHKVMWASAVLLPLFLISTYIPLLTFGQNTASKFQFPFVMAIDTVNVTWLMFDRITMFFMISLICFVLLFLSIVMWKTTLLIRRGFPFIQPVHANLLLALAIFIVCLQIPDWKSVQQLLWWNTYLRLYVMTVIPLVTLVLGIRHHRKGVACP</sequence>
<dbReference type="Pfam" id="PF03845">
    <property type="entry name" value="Spore_permease"/>
    <property type="match status" value="1"/>
</dbReference>
<reference evidence="9 10" key="1">
    <citation type="submission" date="2015-09" db="EMBL/GenBank/DDBJ databases">
        <title>Genome sequencing project for genomic taxonomy and phylogenomics of Bacillus-like bacteria.</title>
        <authorList>
            <person name="Liu B."/>
            <person name="Wang J."/>
            <person name="Zhu Y."/>
            <person name="Liu G."/>
            <person name="Chen Q."/>
            <person name="Chen Z."/>
            <person name="Lan J."/>
            <person name="Che J."/>
            <person name="Ge C."/>
            <person name="Shi H."/>
            <person name="Pan Z."/>
            <person name="Liu X."/>
        </authorList>
    </citation>
    <scope>NUCLEOTIDE SEQUENCE [LARGE SCALE GENOMIC DNA]</scope>
    <source>
        <strain evidence="9 10">DSM 8552</strain>
    </source>
</reference>
<evidence type="ECO:0000256" key="7">
    <source>
        <dbReference type="ARBA" id="ARBA00023136"/>
    </source>
</evidence>
<feature type="transmembrane region" description="Helical" evidence="8">
    <location>
        <begin position="213"/>
        <end position="232"/>
    </location>
</feature>
<keyword evidence="3" id="KW-0813">Transport</keyword>
<organism evidence="9 10">
    <name type="scientific">Brevibacillus choshinensis</name>
    <dbReference type="NCBI Taxonomy" id="54911"/>
    <lineage>
        <taxon>Bacteria</taxon>
        <taxon>Bacillati</taxon>
        <taxon>Bacillota</taxon>
        <taxon>Bacilli</taxon>
        <taxon>Bacillales</taxon>
        <taxon>Paenibacillaceae</taxon>
        <taxon>Brevibacillus</taxon>
    </lineage>
</organism>
<keyword evidence="10" id="KW-1185">Reference proteome</keyword>
<evidence type="ECO:0000256" key="4">
    <source>
        <dbReference type="ARBA" id="ARBA00022544"/>
    </source>
</evidence>
<keyword evidence="7 8" id="KW-0472">Membrane</keyword>
<feature type="transmembrane region" description="Helical" evidence="8">
    <location>
        <begin position="297"/>
        <end position="319"/>
    </location>
</feature>
<proteinExistence type="inferred from homology"/>
<accession>A0ABR5NE04</accession>
<dbReference type="InterPro" id="IPR004761">
    <property type="entry name" value="Spore_GerAB"/>
</dbReference>
<keyword evidence="5 8" id="KW-0812">Transmembrane</keyword>
<evidence type="ECO:0000313" key="9">
    <source>
        <dbReference type="EMBL" id="KQL49789.1"/>
    </source>
</evidence>
<evidence type="ECO:0000256" key="5">
    <source>
        <dbReference type="ARBA" id="ARBA00022692"/>
    </source>
</evidence>
<evidence type="ECO:0000256" key="2">
    <source>
        <dbReference type="ARBA" id="ARBA00007998"/>
    </source>
</evidence>
<dbReference type="Proteomes" id="UP000051063">
    <property type="component" value="Unassembled WGS sequence"/>
</dbReference>
<dbReference type="EMBL" id="LJJB01000007">
    <property type="protein sequence ID" value="KQL49789.1"/>
    <property type="molecule type" value="Genomic_DNA"/>
</dbReference>
<feature type="transmembrane region" description="Helical" evidence="8">
    <location>
        <begin position="35"/>
        <end position="54"/>
    </location>
</feature>
<feature type="transmembrane region" description="Helical" evidence="8">
    <location>
        <begin position="334"/>
        <end position="351"/>
    </location>
</feature>
<dbReference type="RefSeq" id="WP_055744110.1">
    <property type="nucleotide sequence ID" value="NZ_LJJB01000007.1"/>
</dbReference>
<feature type="transmembrane region" description="Helical" evidence="8">
    <location>
        <begin position="111"/>
        <end position="132"/>
    </location>
</feature>
<evidence type="ECO:0000313" key="10">
    <source>
        <dbReference type="Proteomes" id="UP000051063"/>
    </source>
</evidence>
<evidence type="ECO:0000256" key="1">
    <source>
        <dbReference type="ARBA" id="ARBA00004141"/>
    </source>
</evidence>
<feature type="transmembrane region" description="Helical" evidence="8">
    <location>
        <begin position="179"/>
        <end position="201"/>
    </location>
</feature>
<dbReference type="PANTHER" id="PTHR34975:SF2">
    <property type="entry name" value="SPORE GERMINATION PROTEIN A2"/>
    <property type="match status" value="1"/>
</dbReference>
<name>A0ABR5NE04_BRECH</name>
<gene>
    <name evidence="9" type="ORF">AN963_08790</name>
</gene>
<evidence type="ECO:0000256" key="6">
    <source>
        <dbReference type="ARBA" id="ARBA00022989"/>
    </source>
</evidence>
<feature type="transmembrane region" description="Helical" evidence="8">
    <location>
        <begin position="264"/>
        <end position="285"/>
    </location>
</feature>
<comment type="subcellular location">
    <subcellularLocation>
        <location evidence="1">Membrane</location>
        <topology evidence="1">Multi-pass membrane protein</topology>
    </subcellularLocation>
</comment>
<comment type="caution">
    <text evidence="9">The sequence shown here is derived from an EMBL/GenBank/DDBJ whole genome shotgun (WGS) entry which is preliminary data.</text>
</comment>
<protein>
    <submittedName>
        <fullName evidence="9">Uncharacterized protein</fullName>
    </submittedName>
</protein>